<feature type="compositionally biased region" description="Basic and acidic residues" evidence="1">
    <location>
        <begin position="67"/>
        <end position="83"/>
    </location>
</feature>
<protein>
    <recommendedName>
        <fullName evidence="2">Costars domain-containing protein</fullName>
    </recommendedName>
</protein>
<gene>
    <name evidence="3" type="ORF">ODALV1_LOCUS8975</name>
</gene>
<keyword evidence="4" id="KW-1185">Reference proteome</keyword>
<organism evidence="3 4">
    <name type="scientific">Orchesella dallaii</name>
    <dbReference type="NCBI Taxonomy" id="48710"/>
    <lineage>
        <taxon>Eukaryota</taxon>
        <taxon>Metazoa</taxon>
        <taxon>Ecdysozoa</taxon>
        <taxon>Arthropoda</taxon>
        <taxon>Hexapoda</taxon>
        <taxon>Collembola</taxon>
        <taxon>Entomobryomorpha</taxon>
        <taxon>Entomobryoidea</taxon>
        <taxon>Orchesellidae</taxon>
        <taxon>Orchesellinae</taxon>
        <taxon>Orchesella</taxon>
    </lineage>
</organism>
<dbReference type="Pfam" id="PF14705">
    <property type="entry name" value="Costars"/>
    <property type="match status" value="1"/>
</dbReference>
<evidence type="ECO:0000313" key="4">
    <source>
        <dbReference type="Proteomes" id="UP001642540"/>
    </source>
</evidence>
<evidence type="ECO:0000313" key="3">
    <source>
        <dbReference type="EMBL" id="CAL8095121.1"/>
    </source>
</evidence>
<dbReference type="Proteomes" id="UP001642540">
    <property type="component" value="Unassembled WGS sequence"/>
</dbReference>
<accession>A0ABP1Q9Z2</accession>
<dbReference type="PANTHER" id="PTHR22739">
    <property type="entry name" value="STRIATED MUSCLE ACTIVATOR OF RHO-DEPENDENT SIGNALING-RELATED"/>
    <property type="match status" value="1"/>
</dbReference>
<feature type="domain" description="Costars" evidence="2">
    <location>
        <begin position="91"/>
        <end position="167"/>
    </location>
</feature>
<comment type="caution">
    <text evidence="3">The sequence shown here is derived from an EMBL/GenBank/DDBJ whole genome shotgun (WGS) entry which is preliminary data.</text>
</comment>
<dbReference type="Gene3D" id="1.10.10.1540">
    <property type="entry name" value="Costar domain"/>
    <property type="match status" value="1"/>
</dbReference>
<dbReference type="PANTHER" id="PTHR22739:SF7">
    <property type="entry name" value="EG:152A3.3 PROTEIN-RELATED"/>
    <property type="match status" value="1"/>
</dbReference>
<dbReference type="SMART" id="SM01283">
    <property type="entry name" value="Costars"/>
    <property type="match status" value="1"/>
</dbReference>
<reference evidence="3 4" key="1">
    <citation type="submission" date="2024-08" db="EMBL/GenBank/DDBJ databases">
        <authorList>
            <person name="Cucini C."/>
            <person name="Frati F."/>
        </authorList>
    </citation>
    <scope>NUCLEOTIDE SEQUENCE [LARGE SCALE GENOMIC DNA]</scope>
</reference>
<dbReference type="InterPro" id="IPR026111">
    <property type="entry name" value="Abra"/>
</dbReference>
<proteinExistence type="predicted"/>
<dbReference type="InterPro" id="IPR027817">
    <property type="entry name" value="Costars_dom"/>
</dbReference>
<evidence type="ECO:0000259" key="2">
    <source>
        <dbReference type="SMART" id="SM01283"/>
    </source>
</evidence>
<sequence>MAQEASSKKEVVKIFGNDKLSDRMNVFQKQVEKNKEYQKRNPFSSGFKKNDSNAEGGSADLTSAGLSKDDPRYGRPPEGSKTEMRGFKAHTHISKEIIELCSIIRQIGVRKDDGSYIVTFGELFQTYTVISNKVVGILLRARKYGLVDFEGEMLFQRRDDNKIITLFTNGASDDEEEEEDDEEVDF</sequence>
<name>A0ABP1Q9Z2_9HEXA</name>
<feature type="region of interest" description="Disordered" evidence="1">
    <location>
        <begin position="31"/>
        <end position="83"/>
    </location>
</feature>
<evidence type="ECO:0000256" key="1">
    <source>
        <dbReference type="SAM" id="MobiDB-lite"/>
    </source>
</evidence>
<dbReference type="EMBL" id="CAXLJM020000027">
    <property type="protein sequence ID" value="CAL8095121.1"/>
    <property type="molecule type" value="Genomic_DNA"/>
</dbReference>
<dbReference type="InterPro" id="IPR038095">
    <property type="entry name" value="Costars_sf"/>
</dbReference>